<dbReference type="RefSeq" id="WP_057874935.1">
    <property type="nucleotide sequence ID" value="NZ_AYYI01000106.1"/>
</dbReference>
<gene>
    <name evidence="1" type="ORF">FC24_GL000958</name>
</gene>
<accession>A0A0R2CNB5</accession>
<comment type="caution">
    <text evidence="1">The sequence shown here is derived from an EMBL/GenBank/DDBJ whole genome shotgun (WGS) entry which is preliminary data.</text>
</comment>
<evidence type="ECO:0000313" key="2">
    <source>
        <dbReference type="Proteomes" id="UP000051638"/>
    </source>
</evidence>
<dbReference type="AlphaFoldDB" id="A0A0R2CNB5"/>
<protein>
    <submittedName>
        <fullName evidence="1">Uncharacterized protein</fullName>
    </submittedName>
</protein>
<dbReference type="PATRIC" id="fig|1423796.3.peg.980"/>
<proteinExistence type="predicted"/>
<dbReference type="STRING" id="1423796.FC24_GL000958"/>
<keyword evidence="2" id="KW-1185">Reference proteome</keyword>
<reference evidence="1 2" key="1">
    <citation type="journal article" date="2015" name="Genome Announc.">
        <title>Expanding the biotechnology potential of lactobacilli through comparative genomics of 213 strains and associated genera.</title>
        <authorList>
            <person name="Sun Z."/>
            <person name="Harris H.M."/>
            <person name="McCann A."/>
            <person name="Guo C."/>
            <person name="Argimon S."/>
            <person name="Zhang W."/>
            <person name="Yang X."/>
            <person name="Jeffery I.B."/>
            <person name="Cooney J.C."/>
            <person name="Kagawa T.F."/>
            <person name="Liu W."/>
            <person name="Song Y."/>
            <person name="Salvetti E."/>
            <person name="Wrobel A."/>
            <person name="Rasinkangas P."/>
            <person name="Parkhill J."/>
            <person name="Rea M.C."/>
            <person name="O'Sullivan O."/>
            <person name="Ritari J."/>
            <person name="Douillard F.P."/>
            <person name="Paul Ross R."/>
            <person name="Yang R."/>
            <person name="Briner A.E."/>
            <person name="Felis G.E."/>
            <person name="de Vos W.M."/>
            <person name="Barrangou R."/>
            <person name="Klaenhammer T.R."/>
            <person name="Caufield P.W."/>
            <person name="Cui Y."/>
            <person name="Zhang H."/>
            <person name="O'Toole P.W."/>
        </authorList>
    </citation>
    <scope>NUCLEOTIDE SEQUENCE [LARGE SCALE GENOMIC DNA]</scope>
    <source>
        <strain evidence="1 2">DSM 20253</strain>
    </source>
</reference>
<organism evidence="1 2">
    <name type="scientific">Loigolactobacillus rennini DSM 20253</name>
    <dbReference type="NCBI Taxonomy" id="1423796"/>
    <lineage>
        <taxon>Bacteria</taxon>
        <taxon>Bacillati</taxon>
        <taxon>Bacillota</taxon>
        <taxon>Bacilli</taxon>
        <taxon>Lactobacillales</taxon>
        <taxon>Lactobacillaceae</taxon>
        <taxon>Loigolactobacillus</taxon>
    </lineage>
</organism>
<dbReference type="EMBL" id="AYYI01000106">
    <property type="protein sequence ID" value="KRM92789.1"/>
    <property type="molecule type" value="Genomic_DNA"/>
</dbReference>
<sequence>MSDPVKLAPFTSDFLSDLTNNVQQNGNAVIEAVNQQYQALDSVFNFGTPKIAAIDVSKSKELNRTTYLWLNQVMSQLERAINGLIRTYNAFNITGPPDYLLLDKVKLQQFKLLSFANYRSNVNQNWQLLESTLNKCQTYLQPYLNFAKGV</sequence>
<evidence type="ECO:0000313" key="1">
    <source>
        <dbReference type="EMBL" id="KRM92789.1"/>
    </source>
</evidence>
<dbReference type="Proteomes" id="UP000051638">
    <property type="component" value="Unassembled WGS sequence"/>
</dbReference>
<name>A0A0R2CNB5_9LACO</name>